<dbReference type="Proteomes" id="UP000542776">
    <property type="component" value="Unassembled WGS sequence"/>
</dbReference>
<accession>A0A7W6H3T2</accession>
<comment type="caution">
    <text evidence="3">The sequence shown here is derived from an EMBL/GenBank/DDBJ whole genome shotgun (WGS) entry which is preliminary data.</text>
</comment>
<evidence type="ECO:0000313" key="4">
    <source>
        <dbReference type="Proteomes" id="UP000542776"/>
    </source>
</evidence>
<dbReference type="AlphaFoldDB" id="A0A7W6H3T2"/>
<feature type="region of interest" description="Disordered" evidence="1">
    <location>
        <begin position="36"/>
        <end position="60"/>
    </location>
</feature>
<name>A0A7W6H3T2_9HYPH</name>
<organism evidence="3 4">
    <name type="scientific">Aureimonas pseudogalii</name>
    <dbReference type="NCBI Taxonomy" id="1744844"/>
    <lineage>
        <taxon>Bacteria</taxon>
        <taxon>Pseudomonadati</taxon>
        <taxon>Pseudomonadota</taxon>
        <taxon>Alphaproteobacteria</taxon>
        <taxon>Hyphomicrobiales</taxon>
        <taxon>Aurantimonadaceae</taxon>
        <taxon>Aureimonas</taxon>
    </lineage>
</organism>
<evidence type="ECO:0000313" key="3">
    <source>
        <dbReference type="EMBL" id="MBB3997397.1"/>
    </source>
</evidence>
<feature type="region of interest" description="Disordered" evidence="1">
    <location>
        <begin position="130"/>
        <end position="218"/>
    </location>
</feature>
<dbReference type="EMBL" id="JACIEK010000001">
    <property type="protein sequence ID" value="MBB3997397.1"/>
    <property type="molecule type" value="Genomic_DNA"/>
</dbReference>
<gene>
    <name evidence="3" type="ORF">GGR04_001218</name>
</gene>
<protein>
    <submittedName>
        <fullName evidence="3">Uncharacterized protein</fullName>
    </submittedName>
</protein>
<feature type="signal peptide" evidence="2">
    <location>
        <begin position="1"/>
        <end position="32"/>
    </location>
</feature>
<dbReference type="SUPFAM" id="SSF101756">
    <property type="entry name" value="Hypothetical protein YgiW"/>
    <property type="match status" value="1"/>
</dbReference>
<dbReference type="RefSeq" id="WP_183198840.1">
    <property type="nucleotide sequence ID" value="NZ_JACIEK010000001.1"/>
</dbReference>
<keyword evidence="2" id="KW-0732">Signal</keyword>
<dbReference type="Gene3D" id="2.40.50.200">
    <property type="entry name" value="Bacterial OB-fold"/>
    <property type="match status" value="1"/>
</dbReference>
<sequence length="334" mass="35018">MTTTPKTASTRRRLMAASILAPLVLSSALAFAQTPAAPAAPPASPAAASQPTMPAPAAPRTEAVTVNQLRDMNAIRLEGRVVEIFGERFVLEDATGRTLVTTGPEAREGLVKVGDTVSVEGRYGRGEVRASALTPAGGERVALRGPEGPGRDGPGRDGPRGPGFERGGPDGERGPRGERGPDGERGPGRHGGPRPGDERGPGPEGERAEARGGWFSGGVDEDAAAKALTDAGYADVQLVDTLKHHAEFTAKDAAGATWRVKVDEDNAVAEREPYRAPMTEEAAKAAIERLGYTYVGEFETRKDHVEADAKDGAGKSVRVEINADGSLRKERFDS</sequence>
<dbReference type="InterPro" id="IPR006311">
    <property type="entry name" value="TAT_signal"/>
</dbReference>
<reference evidence="3 4" key="1">
    <citation type="submission" date="2020-08" db="EMBL/GenBank/DDBJ databases">
        <title>Genomic Encyclopedia of Type Strains, Phase IV (KMG-IV): sequencing the most valuable type-strain genomes for metagenomic binning, comparative biology and taxonomic classification.</title>
        <authorList>
            <person name="Goeker M."/>
        </authorList>
    </citation>
    <scope>NUCLEOTIDE SEQUENCE [LARGE SCALE GENOMIC DNA]</scope>
    <source>
        <strain evidence="3 4">DSM 102238</strain>
    </source>
</reference>
<proteinExistence type="predicted"/>
<evidence type="ECO:0000256" key="2">
    <source>
        <dbReference type="SAM" id="SignalP"/>
    </source>
</evidence>
<feature type="chain" id="PRO_5031105706" evidence="2">
    <location>
        <begin position="33"/>
        <end position="334"/>
    </location>
</feature>
<keyword evidence="4" id="KW-1185">Reference proteome</keyword>
<evidence type="ECO:0000256" key="1">
    <source>
        <dbReference type="SAM" id="MobiDB-lite"/>
    </source>
</evidence>
<feature type="compositionally biased region" description="Basic and acidic residues" evidence="1">
    <location>
        <begin position="149"/>
        <end position="159"/>
    </location>
</feature>
<feature type="compositionally biased region" description="Basic and acidic residues" evidence="1">
    <location>
        <begin position="195"/>
        <end position="210"/>
    </location>
</feature>
<dbReference type="InterPro" id="IPR036700">
    <property type="entry name" value="BOBF_sf"/>
</dbReference>
<dbReference type="PROSITE" id="PS51318">
    <property type="entry name" value="TAT"/>
    <property type="match status" value="1"/>
</dbReference>
<feature type="compositionally biased region" description="Basic and acidic residues" evidence="1">
    <location>
        <begin position="167"/>
        <end position="187"/>
    </location>
</feature>